<proteinExistence type="predicted"/>
<evidence type="ECO:0000313" key="1">
    <source>
        <dbReference type="EMBL" id="SEO83737.1"/>
    </source>
</evidence>
<dbReference type="RefSeq" id="WP_069466112.1">
    <property type="nucleotide sequence ID" value="NZ_FODD01000046.1"/>
</dbReference>
<dbReference type="OrthoDB" id="4193450at2"/>
<organism evidence="1 2">
    <name type="scientific">Actinacidiphila rubida</name>
    <dbReference type="NCBI Taxonomy" id="310780"/>
    <lineage>
        <taxon>Bacteria</taxon>
        <taxon>Bacillati</taxon>
        <taxon>Actinomycetota</taxon>
        <taxon>Actinomycetes</taxon>
        <taxon>Kitasatosporales</taxon>
        <taxon>Streptomycetaceae</taxon>
        <taxon>Actinacidiphila</taxon>
    </lineage>
</organism>
<accession>A0A1H8SYN2</accession>
<sequence>MGFPTGAQTIVLTVDASLSDGSADRDPITLTPTPPQIVSTVHDHIVAGDPIQLVPDRATGAGAVRVLATDAAGYLPSGWTYRVDRSGQSPYYITLPAASGPTVDLSSRTPVSADPGQYDLLAPVAEIEAYADERDAATLAAANAYTDGHSGGGAQPWVFDVTAPAYGAIGDARSVSDGAITTGTKVLRCNTSLPFGSGHATVGMHVGIKGAGPAGVSWYRSTIASVDSSGQITLADNASTSVTNAVVVWGHNNQAPIQAAVDAAEAYLAAGHTYAQVFTPPGAYIIDGPLSTTKSGNGQITFGIYPTTDVKRILHFKGSKGSSAVRHWEQLVPQTGGSAWLSFGTYASSSAQTADINANGNGAVLCGPNEGTSNGLAYGAAARYSNVMAVLEDLAIVTAHSVSGWTYGAANLYGTANAELLDFAYGTAGLYSAGDFANPNTFADGLSIGLLMPSAGNNDHNVMRNVSCNGGYTYGVFLTEHSIADRLMVLYCWAGVCPVGTYAGSVGASHAMKVVQASIESCSHELYVVGPAAQGVGPIIDIDQLQTESGAPNIDGNSTGALMAALGRVKLTGLYNQAGVSTAQPTGIEVVDGGVPSAIRRVTGAFTARPIDRTLVCDTTAGGFTGTLPDADVNPVTYVFKNVGSATLTVGTTGAQLIYTTSGTGATSASVAAGATLRVQAMYNGTAWGWYVV</sequence>
<gene>
    <name evidence="1" type="ORF">SAMN05216267_104662</name>
</gene>
<evidence type="ECO:0000313" key="2">
    <source>
        <dbReference type="Proteomes" id="UP000181951"/>
    </source>
</evidence>
<reference evidence="1 2" key="1">
    <citation type="submission" date="2016-10" db="EMBL/GenBank/DDBJ databases">
        <authorList>
            <person name="de Groot N.N."/>
        </authorList>
    </citation>
    <scope>NUCLEOTIDE SEQUENCE [LARGE SCALE GENOMIC DNA]</scope>
    <source>
        <strain evidence="1 2">CGMCC 4.2026</strain>
    </source>
</reference>
<protein>
    <submittedName>
        <fullName evidence="1">Uncharacterized protein</fullName>
    </submittedName>
</protein>
<dbReference type="EMBL" id="FODD01000046">
    <property type="protein sequence ID" value="SEO83737.1"/>
    <property type="molecule type" value="Genomic_DNA"/>
</dbReference>
<dbReference type="STRING" id="310780.SAMN05216267_104662"/>
<dbReference type="Proteomes" id="UP000181951">
    <property type="component" value="Unassembled WGS sequence"/>
</dbReference>
<keyword evidence="2" id="KW-1185">Reference proteome</keyword>
<name>A0A1H8SYN2_9ACTN</name>
<dbReference type="AlphaFoldDB" id="A0A1H8SYN2"/>